<proteinExistence type="predicted"/>
<protein>
    <recommendedName>
        <fullName evidence="3">DUF2187 domain-containing protein</fullName>
    </recommendedName>
</protein>
<evidence type="ECO:0000313" key="2">
    <source>
        <dbReference type="Proteomes" id="UP000664701"/>
    </source>
</evidence>
<dbReference type="RefSeq" id="WP_207940937.1">
    <property type="nucleotide sequence ID" value="NZ_CP147251.1"/>
</dbReference>
<sequence>MVQVKEIVVGERYEVQPKNFHRGVIGTVTRVENGSILLKVENYDICDRGKVNADRLLEVDISDIKYLIDDSCFFS</sequence>
<gene>
    <name evidence="1" type="ORF">DOK78_001515</name>
</gene>
<dbReference type="EMBL" id="CP147251">
    <property type="protein sequence ID" value="WYJ76878.1"/>
    <property type="molecule type" value="Genomic_DNA"/>
</dbReference>
<dbReference type="Proteomes" id="UP000664701">
    <property type="component" value="Chromosome"/>
</dbReference>
<reference evidence="1 2" key="1">
    <citation type="submission" date="2024-03" db="EMBL/GenBank/DDBJ databases">
        <title>The Genome Sequence of Enterococcus sp. DIV2402.</title>
        <authorList>
            <consortium name="The Broad Institute Genomics Platform"/>
            <consortium name="The Broad Institute Microbial Omics Core"/>
            <consortium name="The Broad Institute Genomic Center for Infectious Diseases"/>
            <person name="Earl A."/>
            <person name="Manson A."/>
            <person name="Gilmore M."/>
            <person name="Schwartman J."/>
            <person name="Shea T."/>
            <person name="Abouelleil A."/>
            <person name="Cao P."/>
            <person name="Chapman S."/>
            <person name="Cusick C."/>
            <person name="Young S."/>
            <person name="Neafsey D."/>
            <person name="Nusbaum C."/>
            <person name="Birren B."/>
        </authorList>
    </citation>
    <scope>NUCLEOTIDE SEQUENCE [LARGE SCALE GENOMIC DNA]</scope>
    <source>
        <strain evidence="1 2">DIV2402</strain>
    </source>
</reference>
<accession>A0ABZ2SMZ0</accession>
<name>A0ABZ2SMZ0_9ENTE</name>
<evidence type="ECO:0008006" key="3">
    <source>
        <dbReference type="Google" id="ProtNLM"/>
    </source>
</evidence>
<evidence type="ECO:0000313" key="1">
    <source>
        <dbReference type="EMBL" id="WYJ76878.1"/>
    </source>
</evidence>
<organism evidence="1 2">
    <name type="scientific">Candidatus Enterococcus lowellii</name>
    <dbReference type="NCBI Taxonomy" id="2230877"/>
    <lineage>
        <taxon>Bacteria</taxon>
        <taxon>Bacillati</taxon>
        <taxon>Bacillota</taxon>
        <taxon>Bacilli</taxon>
        <taxon>Lactobacillales</taxon>
        <taxon>Enterococcaceae</taxon>
        <taxon>Enterococcus</taxon>
    </lineage>
</organism>
<keyword evidence="2" id="KW-1185">Reference proteome</keyword>